<sequence length="21" mass="2313">MAPNLFSKPMGVDLIVELPQL</sequence>
<organism evidence="1 2">
    <name type="scientific">Kipferlia bialata</name>
    <dbReference type="NCBI Taxonomy" id="797122"/>
    <lineage>
        <taxon>Eukaryota</taxon>
        <taxon>Metamonada</taxon>
        <taxon>Carpediemonas-like organisms</taxon>
        <taxon>Kipferlia</taxon>
    </lineage>
</organism>
<evidence type="ECO:0000313" key="2">
    <source>
        <dbReference type="Proteomes" id="UP000265618"/>
    </source>
</evidence>
<dbReference type="Proteomes" id="UP000265618">
    <property type="component" value="Unassembled WGS sequence"/>
</dbReference>
<keyword evidence="2" id="KW-1185">Reference proteome</keyword>
<accession>A0A391NSP0</accession>
<comment type="caution">
    <text evidence="1">The sequence shown here is derived from an EMBL/GenBank/DDBJ whole genome shotgun (WGS) entry which is preliminary data.</text>
</comment>
<name>A0A391NSP0_9EUKA</name>
<gene>
    <name evidence="1" type="ORF">KIPB_013956</name>
</gene>
<evidence type="ECO:0000313" key="1">
    <source>
        <dbReference type="EMBL" id="GCA64331.1"/>
    </source>
</evidence>
<dbReference type="AlphaFoldDB" id="A0A391NSP0"/>
<feature type="non-terminal residue" evidence="1">
    <location>
        <position position="1"/>
    </location>
</feature>
<reference evidence="1 2" key="1">
    <citation type="journal article" date="2018" name="PLoS ONE">
        <title>The draft genome of Kipferlia bialata reveals reductive genome evolution in fornicate parasites.</title>
        <authorList>
            <person name="Tanifuji G."/>
            <person name="Takabayashi S."/>
            <person name="Kume K."/>
            <person name="Takagi M."/>
            <person name="Nakayama T."/>
            <person name="Kamikawa R."/>
            <person name="Inagaki Y."/>
            <person name="Hashimoto T."/>
        </authorList>
    </citation>
    <scope>NUCLEOTIDE SEQUENCE [LARGE SCALE GENOMIC DNA]</scope>
    <source>
        <strain evidence="1">NY0173</strain>
    </source>
</reference>
<proteinExistence type="predicted"/>
<protein>
    <submittedName>
        <fullName evidence="1">Uncharacterized protein</fullName>
    </submittedName>
</protein>
<dbReference type="EMBL" id="BDIP01006914">
    <property type="protein sequence ID" value="GCA64331.1"/>
    <property type="molecule type" value="Genomic_DNA"/>
</dbReference>